<accession>A0A2G2XA02</accession>
<dbReference type="AlphaFoldDB" id="A0A2G2XA02"/>
<reference evidence="2" key="2">
    <citation type="journal article" date="2017" name="J. Anim. Genet.">
        <title>Multiple reference genome sequences of hot pepper reveal the massive evolution of plant disease resistance genes by retroduplication.</title>
        <authorList>
            <person name="Kim S."/>
            <person name="Park J."/>
            <person name="Yeom S.-I."/>
            <person name="Kim Y.-M."/>
            <person name="Seo E."/>
            <person name="Kim K.-T."/>
            <person name="Kim M.-S."/>
            <person name="Lee J.M."/>
            <person name="Cheong K."/>
            <person name="Shin H.-S."/>
            <person name="Kim S.-B."/>
            <person name="Han K."/>
            <person name="Lee J."/>
            <person name="Park M."/>
            <person name="Lee H.-A."/>
            <person name="Lee H.-Y."/>
            <person name="Lee Y."/>
            <person name="Oh S."/>
            <person name="Lee J.H."/>
            <person name="Choi E."/>
            <person name="Choi E."/>
            <person name="Lee S.E."/>
            <person name="Jeon J."/>
            <person name="Kim H."/>
            <person name="Choi G."/>
            <person name="Song H."/>
            <person name="Lee J."/>
            <person name="Lee S.-C."/>
            <person name="Kwon J.-K."/>
            <person name="Lee H.-Y."/>
            <person name="Koo N."/>
            <person name="Hong Y."/>
            <person name="Kim R.W."/>
            <person name="Kang W.-H."/>
            <person name="Huh J.H."/>
            <person name="Kang B.-C."/>
            <person name="Yang T.-J."/>
            <person name="Lee Y.-H."/>
            <person name="Bennetzen J.L."/>
            <person name="Choi D."/>
        </authorList>
    </citation>
    <scope>NUCLEOTIDE SEQUENCE [LARGE SCALE GENOMIC DNA]</scope>
    <source>
        <strain evidence="2">cv. PBC81</strain>
    </source>
</reference>
<reference evidence="1 2" key="1">
    <citation type="journal article" date="2017" name="Genome Biol.">
        <title>New reference genome sequences of hot pepper reveal the massive evolution of plant disease-resistance genes by retroduplication.</title>
        <authorList>
            <person name="Kim S."/>
            <person name="Park J."/>
            <person name="Yeom S.I."/>
            <person name="Kim Y.M."/>
            <person name="Seo E."/>
            <person name="Kim K.T."/>
            <person name="Kim M.S."/>
            <person name="Lee J.M."/>
            <person name="Cheong K."/>
            <person name="Shin H.S."/>
            <person name="Kim S.B."/>
            <person name="Han K."/>
            <person name="Lee J."/>
            <person name="Park M."/>
            <person name="Lee H.A."/>
            <person name="Lee H.Y."/>
            <person name="Lee Y."/>
            <person name="Oh S."/>
            <person name="Lee J.H."/>
            <person name="Choi E."/>
            <person name="Choi E."/>
            <person name="Lee S.E."/>
            <person name="Jeon J."/>
            <person name="Kim H."/>
            <person name="Choi G."/>
            <person name="Song H."/>
            <person name="Lee J."/>
            <person name="Lee S.C."/>
            <person name="Kwon J.K."/>
            <person name="Lee H.Y."/>
            <person name="Koo N."/>
            <person name="Hong Y."/>
            <person name="Kim R.W."/>
            <person name="Kang W.H."/>
            <person name="Huh J.H."/>
            <person name="Kang B.C."/>
            <person name="Yang T.J."/>
            <person name="Lee Y.H."/>
            <person name="Bennetzen J.L."/>
            <person name="Choi D."/>
        </authorList>
    </citation>
    <scope>NUCLEOTIDE SEQUENCE [LARGE SCALE GENOMIC DNA]</scope>
    <source>
        <strain evidence="2">cv. PBC81</strain>
    </source>
</reference>
<protein>
    <submittedName>
        <fullName evidence="1">Uncharacterized protein</fullName>
    </submittedName>
</protein>
<keyword evidence="2" id="KW-1185">Reference proteome</keyword>
<comment type="caution">
    <text evidence="1">The sequence shown here is derived from an EMBL/GenBank/DDBJ whole genome shotgun (WGS) entry which is preliminary data.</text>
</comment>
<organism evidence="1 2">
    <name type="scientific">Capsicum baccatum</name>
    <name type="common">Peruvian pepper</name>
    <dbReference type="NCBI Taxonomy" id="33114"/>
    <lineage>
        <taxon>Eukaryota</taxon>
        <taxon>Viridiplantae</taxon>
        <taxon>Streptophyta</taxon>
        <taxon>Embryophyta</taxon>
        <taxon>Tracheophyta</taxon>
        <taxon>Spermatophyta</taxon>
        <taxon>Magnoliopsida</taxon>
        <taxon>eudicotyledons</taxon>
        <taxon>Gunneridae</taxon>
        <taxon>Pentapetalae</taxon>
        <taxon>asterids</taxon>
        <taxon>lamiids</taxon>
        <taxon>Solanales</taxon>
        <taxon>Solanaceae</taxon>
        <taxon>Solanoideae</taxon>
        <taxon>Capsiceae</taxon>
        <taxon>Capsicum</taxon>
    </lineage>
</organism>
<dbReference type="Proteomes" id="UP000224567">
    <property type="component" value="Unassembled WGS sequence"/>
</dbReference>
<evidence type="ECO:0000313" key="1">
    <source>
        <dbReference type="EMBL" id="PHT54342.1"/>
    </source>
</evidence>
<gene>
    <name evidence="1" type="ORF">CQW23_08804</name>
</gene>
<proteinExistence type="predicted"/>
<dbReference type="EMBL" id="MLFT02000003">
    <property type="protein sequence ID" value="PHT54342.1"/>
    <property type="molecule type" value="Genomic_DNA"/>
</dbReference>
<sequence>MGKRRCWRRADKGEIKLLETVVPIGAEEMGACVSTGCSTIITTSHAARGLLQLPNLPTIPSLPQPTMPQLPPNLPATLPPLRSVASLPTLPTANSPLPFLPVLPSVVPKMSHHCP</sequence>
<evidence type="ECO:0000313" key="2">
    <source>
        <dbReference type="Proteomes" id="UP000224567"/>
    </source>
</evidence>
<dbReference type="STRING" id="33114.A0A2G2XA02"/>
<name>A0A2G2XA02_CAPBA</name>